<organism evidence="17 18">
    <name type="scientific">Abyssobacteria bacterium (strain SURF_5)</name>
    <dbReference type="NCBI Taxonomy" id="2093360"/>
    <lineage>
        <taxon>Bacteria</taxon>
        <taxon>Pseudomonadati</taxon>
        <taxon>Candidatus Hydrogenedentota</taxon>
        <taxon>Candidatus Abyssobacteria</taxon>
    </lineage>
</organism>
<dbReference type="GO" id="GO:0005506">
    <property type="term" value="F:iron ion binding"/>
    <property type="evidence" value="ECO:0007669"/>
    <property type="project" value="UniProtKB-UniRule"/>
</dbReference>
<protein>
    <recommendedName>
        <fullName evidence="4 14">Biotin synthase</fullName>
        <ecNumber evidence="4 14">2.8.1.6</ecNumber>
    </recommendedName>
</protein>
<keyword evidence="6 14" id="KW-0808">Transferase</keyword>
<dbReference type="InterPro" id="IPR058240">
    <property type="entry name" value="rSAM_sf"/>
</dbReference>
<dbReference type="FunFam" id="3.20.20.70:FF:000026">
    <property type="entry name" value="Biotin synthase"/>
    <property type="match status" value="1"/>
</dbReference>
<dbReference type="GO" id="GO:0009102">
    <property type="term" value="P:biotin biosynthetic process"/>
    <property type="evidence" value="ECO:0007669"/>
    <property type="project" value="UniProtKB-UniRule"/>
</dbReference>
<evidence type="ECO:0000256" key="6">
    <source>
        <dbReference type="ARBA" id="ARBA00022679"/>
    </source>
</evidence>
<evidence type="ECO:0000256" key="10">
    <source>
        <dbReference type="ARBA" id="ARBA00022756"/>
    </source>
</evidence>
<feature type="binding site" evidence="14 15">
    <location>
        <position position="75"/>
    </location>
    <ligand>
        <name>[4Fe-4S] cluster</name>
        <dbReference type="ChEBI" id="CHEBI:49883"/>
        <note>4Fe-4S-S-AdoMet</note>
    </ligand>
</feature>
<dbReference type="CDD" id="cd01335">
    <property type="entry name" value="Radical_SAM"/>
    <property type="match status" value="1"/>
</dbReference>
<feature type="binding site" evidence="14 15">
    <location>
        <position position="145"/>
    </location>
    <ligand>
        <name>[2Fe-2S] cluster</name>
        <dbReference type="ChEBI" id="CHEBI:190135"/>
    </ligand>
</feature>
<proteinExistence type="inferred from homology"/>
<dbReference type="UniPathway" id="UPA00078">
    <property type="reaction ID" value="UER00162"/>
</dbReference>
<keyword evidence="10 14" id="KW-0093">Biotin biosynthesis</keyword>
<dbReference type="InterPro" id="IPR024177">
    <property type="entry name" value="Biotin_synthase"/>
</dbReference>
<dbReference type="SMART" id="SM00876">
    <property type="entry name" value="BATS"/>
    <property type="match status" value="1"/>
</dbReference>
<evidence type="ECO:0000256" key="5">
    <source>
        <dbReference type="ARBA" id="ARBA00022485"/>
    </source>
</evidence>
<comment type="similarity">
    <text evidence="2 14">Belongs to the radical SAM superfamily. Biotin synthase family.</text>
</comment>
<dbReference type="InterPro" id="IPR007197">
    <property type="entry name" value="rSAM"/>
</dbReference>
<dbReference type="EC" id="2.8.1.6" evidence="4 14"/>
<comment type="cofactor">
    <cofactor evidence="15">
        <name>[2Fe-2S] cluster</name>
        <dbReference type="ChEBI" id="CHEBI:190135"/>
    </cofactor>
    <text evidence="15">Binds 1 [2Fe-2S] cluster. The cluster is coordinated with 3 cysteines and 1 arginine.</text>
</comment>
<dbReference type="HAMAP" id="MF_01694">
    <property type="entry name" value="BioB"/>
    <property type="match status" value="1"/>
</dbReference>
<dbReference type="Pfam" id="PF06968">
    <property type="entry name" value="BATS"/>
    <property type="match status" value="1"/>
</dbReference>
<keyword evidence="5 14" id="KW-0004">4Fe-4S</keyword>
<dbReference type="PANTHER" id="PTHR22976">
    <property type="entry name" value="BIOTIN SYNTHASE"/>
    <property type="match status" value="1"/>
</dbReference>
<evidence type="ECO:0000256" key="12">
    <source>
        <dbReference type="ARBA" id="ARBA00023014"/>
    </source>
</evidence>
<name>A0A3A4N8D9_ABYX5</name>
<dbReference type="GO" id="GO:0051537">
    <property type="term" value="F:2 iron, 2 sulfur cluster binding"/>
    <property type="evidence" value="ECO:0007669"/>
    <property type="project" value="UniProtKB-KW"/>
</dbReference>
<feature type="domain" description="Radical SAM core" evidence="16">
    <location>
        <begin position="50"/>
        <end position="280"/>
    </location>
</feature>
<dbReference type="SFLD" id="SFLDG01278">
    <property type="entry name" value="biotin_synthase_like"/>
    <property type="match status" value="1"/>
</dbReference>
<dbReference type="Gene3D" id="3.20.20.70">
    <property type="entry name" value="Aldolase class I"/>
    <property type="match status" value="1"/>
</dbReference>
<comment type="pathway">
    <text evidence="1 14">Cofactor biosynthesis; biotin biosynthesis; biotin from 7,8-diaminononanoate: step 2/2.</text>
</comment>
<comment type="cofactor">
    <cofactor evidence="14">
        <name>[2Fe-2S] cluster</name>
        <dbReference type="ChEBI" id="CHEBI:190135"/>
    </cofactor>
    <text evidence="14">Binds 1 [2Fe-2S] cluster. The cluster is coordinated with 3 cysteines and 1 arginine.</text>
</comment>
<evidence type="ECO:0000313" key="18">
    <source>
        <dbReference type="Proteomes" id="UP000265882"/>
    </source>
</evidence>
<accession>A0A3A4N8D9</accession>
<dbReference type="GO" id="GO:0051539">
    <property type="term" value="F:4 iron, 4 sulfur cluster binding"/>
    <property type="evidence" value="ECO:0007669"/>
    <property type="project" value="UniProtKB-KW"/>
</dbReference>
<evidence type="ECO:0000256" key="4">
    <source>
        <dbReference type="ARBA" id="ARBA00012236"/>
    </source>
</evidence>
<evidence type="ECO:0000256" key="7">
    <source>
        <dbReference type="ARBA" id="ARBA00022691"/>
    </source>
</evidence>
<comment type="subunit">
    <text evidence="3 14">Homodimer.</text>
</comment>
<keyword evidence="9 14" id="KW-0479">Metal-binding</keyword>
<dbReference type="PROSITE" id="PS51918">
    <property type="entry name" value="RADICAL_SAM"/>
    <property type="match status" value="1"/>
</dbReference>
<keyword evidence="12 14" id="KW-0411">Iron-sulfur</keyword>
<evidence type="ECO:0000256" key="8">
    <source>
        <dbReference type="ARBA" id="ARBA00022714"/>
    </source>
</evidence>
<keyword evidence="11 14" id="KW-0408">Iron</keyword>
<dbReference type="Proteomes" id="UP000265882">
    <property type="component" value="Unassembled WGS sequence"/>
</dbReference>
<dbReference type="PIRSF" id="PIRSF001619">
    <property type="entry name" value="Biotin_synth"/>
    <property type="match status" value="1"/>
</dbReference>
<evidence type="ECO:0000256" key="11">
    <source>
        <dbReference type="ARBA" id="ARBA00023004"/>
    </source>
</evidence>
<evidence type="ECO:0000256" key="1">
    <source>
        <dbReference type="ARBA" id="ARBA00004942"/>
    </source>
</evidence>
<dbReference type="EMBL" id="QZKU01000131">
    <property type="protein sequence ID" value="RJP15662.1"/>
    <property type="molecule type" value="Genomic_DNA"/>
</dbReference>
<evidence type="ECO:0000313" key="17">
    <source>
        <dbReference type="EMBL" id="RJP15662.1"/>
    </source>
</evidence>
<dbReference type="SFLD" id="SFLDG01060">
    <property type="entry name" value="BATS_domain_containing"/>
    <property type="match status" value="1"/>
</dbReference>
<evidence type="ECO:0000256" key="15">
    <source>
        <dbReference type="PIRSR" id="PIRSR001619-1"/>
    </source>
</evidence>
<feature type="binding site" evidence="14 15">
    <location>
        <position position="68"/>
    </location>
    <ligand>
        <name>[4Fe-4S] cluster</name>
        <dbReference type="ChEBI" id="CHEBI:49883"/>
        <note>4Fe-4S-S-AdoMet</note>
    </ligand>
</feature>
<dbReference type="InterPro" id="IPR010722">
    <property type="entry name" value="BATS_dom"/>
</dbReference>
<feature type="binding site" evidence="14 15">
    <location>
        <position position="72"/>
    </location>
    <ligand>
        <name>[4Fe-4S] cluster</name>
        <dbReference type="ChEBI" id="CHEBI:49883"/>
        <note>4Fe-4S-S-AdoMet</note>
    </ligand>
</feature>
<dbReference type="PANTHER" id="PTHR22976:SF2">
    <property type="entry name" value="BIOTIN SYNTHASE, MITOCHONDRIAL"/>
    <property type="match status" value="1"/>
</dbReference>
<comment type="catalytic activity">
    <reaction evidence="13 14">
        <text>(4R,5S)-dethiobiotin + (sulfur carrier)-SH + 2 reduced [2Fe-2S]-[ferredoxin] + 2 S-adenosyl-L-methionine = (sulfur carrier)-H + biotin + 2 5'-deoxyadenosine + 2 L-methionine + 2 oxidized [2Fe-2S]-[ferredoxin]</text>
        <dbReference type="Rhea" id="RHEA:22060"/>
        <dbReference type="Rhea" id="RHEA-COMP:10000"/>
        <dbReference type="Rhea" id="RHEA-COMP:10001"/>
        <dbReference type="Rhea" id="RHEA-COMP:14737"/>
        <dbReference type="Rhea" id="RHEA-COMP:14739"/>
        <dbReference type="ChEBI" id="CHEBI:17319"/>
        <dbReference type="ChEBI" id="CHEBI:29917"/>
        <dbReference type="ChEBI" id="CHEBI:33737"/>
        <dbReference type="ChEBI" id="CHEBI:33738"/>
        <dbReference type="ChEBI" id="CHEBI:57586"/>
        <dbReference type="ChEBI" id="CHEBI:57844"/>
        <dbReference type="ChEBI" id="CHEBI:59789"/>
        <dbReference type="ChEBI" id="CHEBI:64428"/>
        <dbReference type="ChEBI" id="CHEBI:149473"/>
        <dbReference type="EC" id="2.8.1.6"/>
    </reaction>
</comment>
<dbReference type="GO" id="GO:0004076">
    <property type="term" value="F:biotin synthase activity"/>
    <property type="evidence" value="ECO:0007669"/>
    <property type="project" value="UniProtKB-UniRule"/>
</dbReference>
<sequence>MVERKNFAGWAERVTKGERLEQAEALAILETPRERVFHLLAAANDVRRHFKGDTIDLCGVVNAKSGMCSEDCAFCAQSAHHDTGVAVYPLMDASRILEHARAAEQMSAHRFGIVTSGRGVDKDHVLDCVCAALAGMEKTTALGRCASLGTLSREQLLRLKDAGLQSIHHNIETAESFFSSICSTHTYADRVETVRAAKEVGFVVCCGGIFGMGETNEHRVEMALALRALQVDSVPLNFLNPIPGTRLESAQPLSPLEILKIIAMFRFMMPDKDIRTCGGRERNLRSLQPLMYVAGANGSMIGNYLTTLGRDPREDLEMISDLGLTT</sequence>
<gene>
    <name evidence="14 17" type="primary">bioB</name>
    <name evidence="17" type="ORF">C4520_19765</name>
</gene>
<dbReference type="NCBIfam" id="TIGR00433">
    <property type="entry name" value="bioB"/>
    <property type="match status" value="1"/>
</dbReference>
<dbReference type="SUPFAM" id="SSF102114">
    <property type="entry name" value="Radical SAM enzymes"/>
    <property type="match status" value="1"/>
</dbReference>
<comment type="caution">
    <text evidence="17">The sequence shown here is derived from an EMBL/GenBank/DDBJ whole genome shotgun (WGS) entry which is preliminary data.</text>
</comment>
<reference evidence="17 18" key="1">
    <citation type="journal article" date="2017" name="ISME J.">
        <title>Energy and carbon metabolisms in a deep terrestrial subsurface fluid microbial community.</title>
        <authorList>
            <person name="Momper L."/>
            <person name="Jungbluth S.P."/>
            <person name="Lee M.D."/>
            <person name="Amend J.P."/>
        </authorList>
    </citation>
    <scope>NUCLEOTIDE SEQUENCE [LARGE SCALE GENOMIC DNA]</scope>
    <source>
        <strain evidence="17">SURF_5</strain>
    </source>
</reference>
<evidence type="ECO:0000256" key="2">
    <source>
        <dbReference type="ARBA" id="ARBA00010765"/>
    </source>
</evidence>
<evidence type="ECO:0000256" key="9">
    <source>
        <dbReference type="ARBA" id="ARBA00022723"/>
    </source>
</evidence>
<comment type="cofactor">
    <cofactor evidence="14 15">
        <name>[4Fe-4S] cluster</name>
        <dbReference type="ChEBI" id="CHEBI:49883"/>
    </cofactor>
    <text evidence="14 15">Binds 1 [4Fe-4S] cluster. The cluster is coordinated with 3 cysteines and an exchangeable S-adenosyl-L-methionine.</text>
</comment>
<evidence type="ECO:0000256" key="13">
    <source>
        <dbReference type="ARBA" id="ARBA00051157"/>
    </source>
</evidence>
<feature type="binding site" evidence="14 15">
    <location>
        <position position="275"/>
    </location>
    <ligand>
        <name>[2Fe-2S] cluster</name>
        <dbReference type="ChEBI" id="CHEBI:190135"/>
    </ligand>
</feature>
<keyword evidence="8 14" id="KW-0001">2Fe-2S</keyword>
<dbReference type="AlphaFoldDB" id="A0A3A4N8D9"/>
<evidence type="ECO:0000256" key="14">
    <source>
        <dbReference type="HAMAP-Rule" id="MF_01694"/>
    </source>
</evidence>
<dbReference type="InterPro" id="IPR002684">
    <property type="entry name" value="Biotin_synth/BioAB"/>
</dbReference>
<evidence type="ECO:0000256" key="3">
    <source>
        <dbReference type="ARBA" id="ARBA00011738"/>
    </source>
</evidence>
<dbReference type="Pfam" id="PF04055">
    <property type="entry name" value="Radical_SAM"/>
    <property type="match status" value="1"/>
</dbReference>
<dbReference type="SFLD" id="SFLDS00029">
    <property type="entry name" value="Radical_SAM"/>
    <property type="match status" value="1"/>
</dbReference>
<comment type="function">
    <text evidence="14">Catalyzes the conversion of dethiobiotin (DTB) to biotin by the insertion of a sulfur atom into dethiobiotin via a radical-based mechanism.</text>
</comment>
<dbReference type="InterPro" id="IPR013785">
    <property type="entry name" value="Aldolase_TIM"/>
</dbReference>
<keyword evidence="7 14" id="KW-0949">S-adenosyl-L-methionine</keyword>
<comment type="caution">
    <text evidence="14">Lacks conserved residue(s) required for the propagation of feature annotation.</text>
</comment>
<dbReference type="InterPro" id="IPR006638">
    <property type="entry name" value="Elp3/MiaA/NifB-like_rSAM"/>
</dbReference>
<dbReference type="SMART" id="SM00729">
    <property type="entry name" value="Elp3"/>
    <property type="match status" value="1"/>
</dbReference>
<feature type="binding site" evidence="14 15">
    <location>
        <position position="205"/>
    </location>
    <ligand>
        <name>[2Fe-2S] cluster</name>
        <dbReference type="ChEBI" id="CHEBI:190135"/>
    </ligand>
</feature>
<evidence type="ECO:0000259" key="16">
    <source>
        <dbReference type="PROSITE" id="PS51918"/>
    </source>
</evidence>